<gene>
    <name evidence="2" type="ordered locus">Hden_0159</name>
</gene>
<name>D8JQ65_HYPDA</name>
<accession>D8JQ65</accession>
<evidence type="ECO:0000313" key="3">
    <source>
        <dbReference type="Proteomes" id="UP000002033"/>
    </source>
</evidence>
<dbReference type="AlphaFoldDB" id="D8JQ65"/>
<dbReference type="RefSeq" id="WP_013214205.1">
    <property type="nucleotide sequence ID" value="NC_014313.1"/>
</dbReference>
<dbReference type="EMBL" id="CP002083">
    <property type="protein sequence ID" value="ADJ21986.1"/>
    <property type="molecule type" value="Genomic_DNA"/>
</dbReference>
<sequence>MTTEQSADDTLLNDVFSSGRERGADTAAPAEPEAKAEEPTAEPQSKEAAEPEVKPEATDAEPKGYRDPSTGRFVPLKELTSEREKRQSAEKARDEEARLRKDAEDNWRRTQAQVEEIQRRIQAQAQPHQPPPDPNLDPAGAMAFQQEQFQQALLNQRLNTSEMFARNKHGDQIVDAAFQAAQQAGVLKSFVGSRDCYGELVKWHRHQQVLARVGEDPDAYEKTLEDKIRAKVLEELKTGNRAVMPGQTPPPVQQFPGSLADATGTGSNAAVPVSDEAIMGNVFGSNRKRK</sequence>
<dbReference type="Proteomes" id="UP000002033">
    <property type="component" value="Chromosome"/>
</dbReference>
<organism evidence="2 3">
    <name type="scientific">Hyphomicrobium denitrificans (strain ATCC 51888 / DSM 1869 / NCIMB 11706 / TK 0415)</name>
    <dbReference type="NCBI Taxonomy" id="582899"/>
    <lineage>
        <taxon>Bacteria</taxon>
        <taxon>Pseudomonadati</taxon>
        <taxon>Pseudomonadota</taxon>
        <taxon>Alphaproteobacteria</taxon>
        <taxon>Hyphomicrobiales</taxon>
        <taxon>Hyphomicrobiaceae</taxon>
        <taxon>Hyphomicrobium</taxon>
    </lineage>
</organism>
<reference evidence="3" key="1">
    <citation type="journal article" date="2011" name="J. Bacteriol.">
        <title>Genome sequences of eight morphologically diverse alphaproteobacteria.</title>
        <authorList>
            <consortium name="US DOE Joint Genome Institute"/>
            <person name="Brown P.J."/>
            <person name="Kysela D.T."/>
            <person name="Buechlein A."/>
            <person name="Hemmerich C."/>
            <person name="Brun Y.V."/>
        </authorList>
    </citation>
    <scope>NUCLEOTIDE SEQUENCE [LARGE SCALE GENOMIC DNA]</scope>
    <source>
        <strain evidence="3">ATCC 51888 / DSM 1869 / NCIB 11706 / TK 0415</strain>
    </source>
</reference>
<dbReference type="HOGENOM" id="CLU_959016_0_0_5"/>
<keyword evidence="3" id="KW-1185">Reference proteome</keyword>
<protein>
    <submittedName>
        <fullName evidence="2">Uncharacterized protein</fullName>
    </submittedName>
</protein>
<proteinExistence type="predicted"/>
<dbReference type="STRING" id="582899.Hden_0159"/>
<evidence type="ECO:0000256" key="1">
    <source>
        <dbReference type="SAM" id="MobiDB-lite"/>
    </source>
</evidence>
<feature type="compositionally biased region" description="Basic and acidic residues" evidence="1">
    <location>
        <begin position="32"/>
        <end position="66"/>
    </location>
</feature>
<dbReference type="OrthoDB" id="8404666at2"/>
<dbReference type="KEGG" id="hdn:Hden_0159"/>
<feature type="region of interest" description="Disordered" evidence="1">
    <location>
        <begin position="1"/>
        <end position="139"/>
    </location>
</feature>
<dbReference type="eggNOG" id="ENOG502ZJ10">
    <property type="taxonomic scope" value="Bacteria"/>
</dbReference>
<feature type="region of interest" description="Disordered" evidence="1">
    <location>
        <begin position="241"/>
        <end position="271"/>
    </location>
</feature>
<evidence type="ECO:0000313" key="2">
    <source>
        <dbReference type="EMBL" id="ADJ21986.1"/>
    </source>
</evidence>
<feature type="compositionally biased region" description="Basic and acidic residues" evidence="1">
    <location>
        <begin position="79"/>
        <end position="108"/>
    </location>
</feature>